<evidence type="ECO:0000313" key="3">
    <source>
        <dbReference type="EMBL" id="MEB2665814.1"/>
    </source>
</evidence>
<keyword evidence="2" id="KW-0472">Membrane</keyword>
<feature type="region of interest" description="Disordered" evidence="1">
    <location>
        <begin position="44"/>
        <end position="138"/>
    </location>
</feature>
<sequence>MADRHAACEMEGPYLEDIDMKQRSLIYLVAGAMAALLAHGGALAQSGTAPTTPSTTPNDSTAVPPNRPVPPGQVPPAPGTTTHDGMPKTPQQHMNEHRGNDTRGDMPRRQPDINDNPPATPAQGASPPPGYPNTGGSK</sequence>
<accession>A0ABU5XBR5</accession>
<proteinExistence type="predicted"/>
<feature type="compositionally biased region" description="Pro residues" evidence="1">
    <location>
        <begin position="65"/>
        <end position="78"/>
    </location>
</feature>
<evidence type="ECO:0000313" key="4">
    <source>
        <dbReference type="Proteomes" id="UP001324595"/>
    </source>
</evidence>
<feature type="transmembrane region" description="Helical" evidence="2">
    <location>
        <begin position="25"/>
        <end position="44"/>
    </location>
</feature>
<reference evidence="3 4" key="1">
    <citation type="submission" date="2023-12" db="EMBL/GenBank/DDBJ databases">
        <title>Draft Genome Sequences of Bordetella parapertussis clinical Isolates from Colombia, 2023.</title>
        <authorList>
            <person name="Montilla E.A."/>
            <person name="Rojas F."/>
            <person name="Vargas M.N."/>
            <person name="Bonilla V."/>
            <person name="Duarte C."/>
        </authorList>
    </citation>
    <scope>NUCLEOTIDE SEQUENCE [LARGE SCALE GENOMIC DNA]</scope>
    <source>
        <strain evidence="3 4">320001806</strain>
    </source>
</reference>
<dbReference type="RefSeq" id="WP_010928784.1">
    <property type="nucleotide sequence ID" value="NZ_AP019378.2"/>
</dbReference>
<dbReference type="EMBL" id="JAXUBE010000184">
    <property type="protein sequence ID" value="MEB2665814.1"/>
    <property type="molecule type" value="Genomic_DNA"/>
</dbReference>
<keyword evidence="4" id="KW-1185">Reference proteome</keyword>
<dbReference type="Proteomes" id="UP001324595">
    <property type="component" value="Unassembled WGS sequence"/>
</dbReference>
<keyword evidence="2" id="KW-1133">Transmembrane helix</keyword>
<comment type="caution">
    <text evidence="3">The sequence shown here is derived from an EMBL/GenBank/DDBJ whole genome shotgun (WGS) entry which is preliminary data.</text>
</comment>
<evidence type="ECO:0000256" key="2">
    <source>
        <dbReference type="SAM" id="Phobius"/>
    </source>
</evidence>
<protein>
    <submittedName>
        <fullName evidence="3">Uncharacterized protein</fullName>
    </submittedName>
</protein>
<feature type="compositionally biased region" description="Low complexity" evidence="1">
    <location>
        <begin position="44"/>
        <end position="64"/>
    </location>
</feature>
<organism evidence="3 4">
    <name type="scientific">Bordetella parapertussis</name>
    <dbReference type="NCBI Taxonomy" id="519"/>
    <lineage>
        <taxon>Bacteria</taxon>
        <taxon>Pseudomonadati</taxon>
        <taxon>Pseudomonadota</taxon>
        <taxon>Betaproteobacteria</taxon>
        <taxon>Burkholderiales</taxon>
        <taxon>Alcaligenaceae</taxon>
        <taxon>Bordetella</taxon>
    </lineage>
</organism>
<feature type="compositionally biased region" description="Polar residues" evidence="1">
    <location>
        <begin position="79"/>
        <end position="93"/>
    </location>
</feature>
<dbReference type="GeneID" id="93204676"/>
<gene>
    <name evidence="3" type="ORF">U5T69_22235</name>
</gene>
<evidence type="ECO:0000256" key="1">
    <source>
        <dbReference type="SAM" id="MobiDB-lite"/>
    </source>
</evidence>
<name>A0ABU5XBR5_BORPP</name>
<feature type="compositionally biased region" description="Basic and acidic residues" evidence="1">
    <location>
        <begin position="94"/>
        <end position="112"/>
    </location>
</feature>
<keyword evidence="2" id="KW-0812">Transmembrane</keyword>